<evidence type="ECO:0000256" key="1">
    <source>
        <dbReference type="SAM" id="Phobius"/>
    </source>
</evidence>
<gene>
    <name evidence="2" type="ORF">SAMN04489859_1003197</name>
</gene>
<feature type="transmembrane region" description="Helical" evidence="1">
    <location>
        <begin position="21"/>
        <end position="41"/>
    </location>
</feature>
<dbReference type="OrthoDB" id="7778781at2"/>
<keyword evidence="1" id="KW-0472">Membrane</keyword>
<sequence>MPITGPDIISRASPAKPFRRVLGWLLVLPFVMFATIGQGTMIDTGPDGPRVVLCTGAGVVEMVMSADGTLTPAGDDRQDHSGDVACDWALHGQSALTAAAATGAAPVLLELAAEYSLHIPLHDWRAEVLTPAARGPPTLI</sequence>
<organism evidence="2 3">
    <name type="scientific">Paracoccus alcaliphilus</name>
    <dbReference type="NCBI Taxonomy" id="34002"/>
    <lineage>
        <taxon>Bacteria</taxon>
        <taxon>Pseudomonadati</taxon>
        <taxon>Pseudomonadota</taxon>
        <taxon>Alphaproteobacteria</taxon>
        <taxon>Rhodobacterales</taxon>
        <taxon>Paracoccaceae</taxon>
        <taxon>Paracoccus</taxon>
    </lineage>
</organism>
<evidence type="ECO:0008006" key="4">
    <source>
        <dbReference type="Google" id="ProtNLM"/>
    </source>
</evidence>
<accession>A0A1H8F814</accession>
<reference evidence="2 3" key="1">
    <citation type="submission" date="2016-10" db="EMBL/GenBank/DDBJ databases">
        <authorList>
            <person name="de Groot N.N."/>
        </authorList>
    </citation>
    <scope>NUCLEOTIDE SEQUENCE [LARGE SCALE GENOMIC DNA]</scope>
    <source>
        <strain evidence="2 3">DSM 8512</strain>
    </source>
</reference>
<evidence type="ECO:0000313" key="2">
    <source>
        <dbReference type="EMBL" id="SEN27770.1"/>
    </source>
</evidence>
<evidence type="ECO:0000313" key="3">
    <source>
        <dbReference type="Proteomes" id="UP000199054"/>
    </source>
</evidence>
<dbReference type="InterPro" id="IPR021333">
    <property type="entry name" value="DUF2946"/>
</dbReference>
<protein>
    <recommendedName>
        <fullName evidence="4">DUF2946 domain-containing protein</fullName>
    </recommendedName>
</protein>
<name>A0A1H8F814_9RHOB</name>
<dbReference type="Proteomes" id="UP000199054">
    <property type="component" value="Unassembled WGS sequence"/>
</dbReference>
<dbReference type="Pfam" id="PF11162">
    <property type="entry name" value="DUF2946"/>
    <property type="match status" value="1"/>
</dbReference>
<keyword evidence="3" id="KW-1185">Reference proteome</keyword>
<keyword evidence="1" id="KW-1133">Transmembrane helix</keyword>
<dbReference type="RefSeq" id="WP_090610583.1">
    <property type="nucleotide sequence ID" value="NZ_CP067125.1"/>
</dbReference>
<dbReference type="STRING" id="34002.SAMN04489859_1003197"/>
<dbReference type="AlphaFoldDB" id="A0A1H8F814"/>
<keyword evidence="1" id="KW-0812">Transmembrane</keyword>
<dbReference type="EMBL" id="FODE01000003">
    <property type="protein sequence ID" value="SEN27770.1"/>
    <property type="molecule type" value="Genomic_DNA"/>
</dbReference>
<proteinExistence type="predicted"/>